<dbReference type="SUPFAM" id="SSF51412">
    <property type="entry name" value="Inosine monophosphate dehydrogenase (IMPDH)"/>
    <property type="match status" value="1"/>
</dbReference>
<dbReference type="EMBL" id="BAHD01000059">
    <property type="protein sequence ID" value="GAB97195.1"/>
    <property type="molecule type" value="Genomic_DNA"/>
</dbReference>
<dbReference type="Gene3D" id="3.20.20.70">
    <property type="entry name" value="Aldolase class I"/>
    <property type="match status" value="1"/>
</dbReference>
<dbReference type="PANTHER" id="PTHR32332">
    <property type="entry name" value="2-NITROPROPANE DIOXYGENASE"/>
    <property type="match status" value="1"/>
</dbReference>
<dbReference type="Pfam" id="PF03060">
    <property type="entry name" value="NMO"/>
    <property type="match status" value="1"/>
</dbReference>
<dbReference type="STRING" id="1184609.KILIM_059_00140"/>
<evidence type="ECO:0000313" key="3">
    <source>
        <dbReference type="Proteomes" id="UP000008366"/>
    </source>
</evidence>
<dbReference type="PANTHER" id="PTHR32332:SF33">
    <property type="entry name" value="NITRONATE MONOOXYGENASE DOMAIN-CONTAINING PROTEIN"/>
    <property type="match status" value="1"/>
</dbReference>
<evidence type="ECO:0000256" key="1">
    <source>
        <dbReference type="SAM" id="MobiDB-lite"/>
    </source>
</evidence>
<dbReference type="InterPro" id="IPR013785">
    <property type="entry name" value="Aldolase_TIM"/>
</dbReference>
<protein>
    <submittedName>
        <fullName evidence="2">Putative 2-nitropropane dioxygenase</fullName>
    </submittedName>
</protein>
<keyword evidence="2" id="KW-0560">Oxidoreductase</keyword>
<organism evidence="2 3">
    <name type="scientific">Kineosphaera limosa NBRC 100340</name>
    <dbReference type="NCBI Taxonomy" id="1184609"/>
    <lineage>
        <taxon>Bacteria</taxon>
        <taxon>Bacillati</taxon>
        <taxon>Actinomycetota</taxon>
        <taxon>Actinomycetes</taxon>
        <taxon>Micrococcales</taxon>
        <taxon>Dermatophilaceae</taxon>
        <taxon>Kineosphaera</taxon>
    </lineage>
</organism>
<name>K6WD38_9MICO</name>
<evidence type="ECO:0000313" key="2">
    <source>
        <dbReference type="EMBL" id="GAB97195.1"/>
    </source>
</evidence>
<dbReference type="Proteomes" id="UP000008366">
    <property type="component" value="Unassembled WGS sequence"/>
</dbReference>
<gene>
    <name evidence="2" type="ORF">KILIM_059_00140</name>
</gene>
<keyword evidence="2" id="KW-0223">Dioxygenase</keyword>
<accession>K6WD38</accession>
<dbReference type="eggNOG" id="COG2070">
    <property type="taxonomic scope" value="Bacteria"/>
</dbReference>
<sequence>MGVAVSSWWMASSVARAGHLGVVSGTALDAVLARRLQDGDPQGHARRALAHFPCQEMAQRILDKYFKEGGRDGAPYRPNPTLTVEPSKAAVELSVVGNFVEVWLAKEGHDGLIGINFLEKIQMGTPTAALGAILAGVDYVLMGAGIPREIPRLLRDLSAGRSGGITIDVAGATQHYTSTIDPTAVMGEALPSDLKRPQFLAIVSLHSLAAYLYRDEDIRPDGFVVEGPPAGGHSAPPRGKMQLDDDGQPIYGLRDQPDLRKIADLGLPFWLAGAFSSPEKVAQALATGATGVQCGTIFALCTDSGLTEKVRGQLLDRLRRGVLSVRNDPLASPTGFPFKVAKLPGTMSQPEVYEARPRLCDLSYLRTPYERPNGTLGYRCASEPEDAYLKKGGHLEETIGRKCLCNGLMANIGIGQERKDGYVEAPAVTLGQDLEGPIELLAQYPQGWSAAQALEWLLTGASDAQGGPADGQADSDRPKSVPAAAARAG</sequence>
<feature type="region of interest" description="Disordered" evidence="1">
    <location>
        <begin position="462"/>
        <end position="489"/>
    </location>
</feature>
<keyword evidence="3" id="KW-1185">Reference proteome</keyword>
<comment type="caution">
    <text evidence="2">The sequence shown here is derived from an EMBL/GenBank/DDBJ whole genome shotgun (WGS) entry which is preliminary data.</text>
</comment>
<proteinExistence type="predicted"/>
<dbReference type="OrthoDB" id="9778912at2"/>
<reference evidence="2 3" key="1">
    <citation type="submission" date="2012-08" db="EMBL/GenBank/DDBJ databases">
        <title>Whole genome shotgun sequence of Kineosphaera limosa NBRC 100340.</title>
        <authorList>
            <person name="Yoshida I."/>
            <person name="Isaki S."/>
            <person name="Hosoyama A."/>
            <person name="Tsuchikane K."/>
            <person name="Katsumata H."/>
            <person name="Ando Y."/>
            <person name="Ohji S."/>
            <person name="Hamada M."/>
            <person name="Tamura T."/>
            <person name="Yamazoe A."/>
            <person name="Yamazaki S."/>
            <person name="Fujita N."/>
        </authorList>
    </citation>
    <scope>NUCLEOTIDE SEQUENCE [LARGE SCALE GENOMIC DNA]</scope>
    <source>
        <strain evidence="2 3">NBRC 100340</strain>
    </source>
</reference>
<dbReference type="AlphaFoldDB" id="K6WD38"/>
<dbReference type="GO" id="GO:0051213">
    <property type="term" value="F:dioxygenase activity"/>
    <property type="evidence" value="ECO:0007669"/>
    <property type="project" value="UniProtKB-KW"/>
</dbReference>